<accession>A0ABW5LJ64</accession>
<evidence type="ECO:0000313" key="1">
    <source>
        <dbReference type="EMBL" id="MFD2564897.1"/>
    </source>
</evidence>
<name>A0ABW5LJ64_9FLAO</name>
<evidence type="ECO:0000313" key="2">
    <source>
        <dbReference type="Proteomes" id="UP001597319"/>
    </source>
</evidence>
<feature type="non-terminal residue" evidence="1">
    <location>
        <position position="1"/>
    </location>
</feature>
<sequence length="117" mass="13863">TLCIMSKMTQELTEIEFKNSFGNGMTDITEMEVDEPIDIWDYVEKLTENKIVNRIVYEKELVEKVYRNDLKTFDHILLPTEKQNVFITIVVDLEKKKIYGHKILDLNKEYGIEENTD</sequence>
<dbReference type="RefSeq" id="WP_378294751.1">
    <property type="nucleotide sequence ID" value="NZ_JBHULE010000031.1"/>
</dbReference>
<reference evidence="2" key="1">
    <citation type="journal article" date="2019" name="Int. J. Syst. Evol. Microbiol.">
        <title>The Global Catalogue of Microorganisms (GCM) 10K type strain sequencing project: providing services to taxonomists for standard genome sequencing and annotation.</title>
        <authorList>
            <consortium name="The Broad Institute Genomics Platform"/>
            <consortium name="The Broad Institute Genome Sequencing Center for Infectious Disease"/>
            <person name="Wu L."/>
            <person name="Ma J."/>
        </authorList>
    </citation>
    <scope>NUCLEOTIDE SEQUENCE [LARGE SCALE GENOMIC DNA]</scope>
    <source>
        <strain evidence="2">KCTC 52274</strain>
    </source>
</reference>
<gene>
    <name evidence="1" type="ORF">ACFSR1_19620</name>
</gene>
<dbReference type="Proteomes" id="UP001597319">
    <property type="component" value="Unassembled WGS sequence"/>
</dbReference>
<dbReference type="EMBL" id="JBHULE010000031">
    <property type="protein sequence ID" value="MFD2564897.1"/>
    <property type="molecule type" value="Genomic_DNA"/>
</dbReference>
<proteinExistence type="predicted"/>
<organism evidence="1 2">
    <name type="scientific">Aquimarina rubra</name>
    <dbReference type="NCBI Taxonomy" id="1920033"/>
    <lineage>
        <taxon>Bacteria</taxon>
        <taxon>Pseudomonadati</taxon>
        <taxon>Bacteroidota</taxon>
        <taxon>Flavobacteriia</taxon>
        <taxon>Flavobacteriales</taxon>
        <taxon>Flavobacteriaceae</taxon>
        <taxon>Aquimarina</taxon>
    </lineage>
</organism>
<keyword evidence="2" id="KW-1185">Reference proteome</keyword>
<protein>
    <submittedName>
        <fullName evidence="1">Uncharacterized protein</fullName>
    </submittedName>
</protein>
<comment type="caution">
    <text evidence="1">The sequence shown here is derived from an EMBL/GenBank/DDBJ whole genome shotgun (WGS) entry which is preliminary data.</text>
</comment>